<feature type="non-terminal residue" evidence="2">
    <location>
        <position position="48"/>
    </location>
</feature>
<evidence type="ECO:0000256" key="1">
    <source>
        <dbReference type="SAM" id="MobiDB-lite"/>
    </source>
</evidence>
<organism evidence="2 3">
    <name type="scientific">Trifolium medium</name>
    <dbReference type="NCBI Taxonomy" id="97028"/>
    <lineage>
        <taxon>Eukaryota</taxon>
        <taxon>Viridiplantae</taxon>
        <taxon>Streptophyta</taxon>
        <taxon>Embryophyta</taxon>
        <taxon>Tracheophyta</taxon>
        <taxon>Spermatophyta</taxon>
        <taxon>Magnoliopsida</taxon>
        <taxon>eudicotyledons</taxon>
        <taxon>Gunneridae</taxon>
        <taxon>Pentapetalae</taxon>
        <taxon>rosids</taxon>
        <taxon>fabids</taxon>
        <taxon>Fabales</taxon>
        <taxon>Fabaceae</taxon>
        <taxon>Papilionoideae</taxon>
        <taxon>50 kb inversion clade</taxon>
        <taxon>NPAAA clade</taxon>
        <taxon>Hologalegina</taxon>
        <taxon>IRL clade</taxon>
        <taxon>Trifolieae</taxon>
        <taxon>Trifolium</taxon>
    </lineage>
</organism>
<accession>A0A392RAF9</accession>
<sequence>MEGGDSSHYGVGRREQQRRPAGVAAVTGGQRRTVMNNSVWTAPEQGTF</sequence>
<dbReference type="AlphaFoldDB" id="A0A392RAF9"/>
<evidence type="ECO:0000313" key="3">
    <source>
        <dbReference type="Proteomes" id="UP000265520"/>
    </source>
</evidence>
<evidence type="ECO:0000313" key="2">
    <source>
        <dbReference type="EMBL" id="MCI33628.1"/>
    </source>
</evidence>
<dbReference type="Proteomes" id="UP000265520">
    <property type="component" value="Unassembled WGS sequence"/>
</dbReference>
<dbReference type="EMBL" id="LXQA010205925">
    <property type="protein sequence ID" value="MCI33628.1"/>
    <property type="molecule type" value="Genomic_DNA"/>
</dbReference>
<comment type="caution">
    <text evidence="2">The sequence shown here is derived from an EMBL/GenBank/DDBJ whole genome shotgun (WGS) entry which is preliminary data.</text>
</comment>
<feature type="region of interest" description="Disordered" evidence="1">
    <location>
        <begin position="1"/>
        <end position="27"/>
    </location>
</feature>
<reference evidence="2 3" key="1">
    <citation type="journal article" date="2018" name="Front. Plant Sci.">
        <title>Red Clover (Trifolium pratense) and Zigzag Clover (T. medium) - A Picture of Genomic Similarities and Differences.</title>
        <authorList>
            <person name="Dluhosova J."/>
            <person name="Istvanek J."/>
            <person name="Nedelnik J."/>
            <person name="Repkova J."/>
        </authorList>
    </citation>
    <scope>NUCLEOTIDE SEQUENCE [LARGE SCALE GENOMIC DNA]</scope>
    <source>
        <strain evidence="3">cv. 10/8</strain>
        <tissue evidence="2">Leaf</tissue>
    </source>
</reference>
<keyword evidence="3" id="KW-1185">Reference proteome</keyword>
<protein>
    <submittedName>
        <fullName evidence="2">Uncharacterized protein</fullName>
    </submittedName>
</protein>
<name>A0A392RAF9_9FABA</name>
<proteinExistence type="predicted"/>